<organism evidence="1 2">
    <name type="scientific">Nocardia callitridis</name>
    <dbReference type="NCBI Taxonomy" id="648753"/>
    <lineage>
        <taxon>Bacteria</taxon>
        <taxon>Bacillati</taxon>
        <taxon>Actinomycetota</taxon>
        <taxon>Actinomycetes</taxon>
        <taxon>Mycobacteriales</taxon>
        <taxon>Nocardiaceae</taxon>
        <taxon>Nocardia</taxon>
    </lineage>
</organism>
<evidence type="ECO:0008006" key="3">
    <source>
        <dbReference type="Google" id="ProtNLM"/>
    </source>
</evidence>
<gene>
    <name evidence="1" type="ORF">GCM10023318_54720</name>
</gene>
<proteinExistence type="predicted"/>
<dbReference type="InterPro" id="IPR025234">
    <property type="entry name" value="YjzH-like"/>
</dbReference>
<name>A0ABP9KYN5_9NOCA</name>
<comment type="caution">
    <text evidence="1">The sequence shown here is derived from an EMBL/GenBank/DDBJ whole genome shotgun (WGS) entry which is preliminary data.</text>
</comment>
<evidence type="ECO:0000313" key="1">
    <source>
        <dbReference type="EMBL" id="GAA5066488.1"/>
    </source>
</evidence>
<dbReference type="Proteomes" id="UP001500603">
    <property type="component" value="Unassembled WGS sequence"/>
</dbReference>
<evidence type="ECO:0000313" key="2">
    <source>
        <dbReference type="Proteomes" id="UP001500603"/>
    </source>
</evidence>
<dbReference type="RefSeq" id="WP_345499028.1">
    <property type="nucleotide sequence ID" value="NZ_BAABJM010000007.1"/>
</dbReference>
<reference evidence="2" key="1">
    <citation type="journal article" date="2019" name="Int. J. Syst. Evol. Microbiol.">
        <title>The Global Catalogue of Microorganisms (GCM) 10K type strain sequencing project: providing services to taxonomists for standard genome sequencing and annotation.</title>
        <authorList>
            <consortium name="The Broad Institute Genomics Platform"/>
            <consortium name="The Broad Institute Genome Sequencing Center for Infectious Disease"/>
            <person name="Wu L."/>
            <person name="Ma J."/>
        </authorList>
    </citation>
    <scope>NUCLEOTIDE SEQUENCE [LARGE SCALE GENOMIC DNA]</scope>
    <source>
        <strain evidence="2">JCM 18298</strain>
    </source>
</reference>
<protein>
    <recommendedName>
        <fullName evidence="3">DUF4177 domain-containing protein</fullName>
    </recommendedName>
</protein>
<sequence>MAAEWEHKVLTYKLKLKGFDYRQIETDLNELGRDGWETVSTVAPSFGSGQAIEIGIILKRLRG</sequence>
<keyword evidence="2" id="KW-1185">Reference proteome</keyword>
<dbReference type="EMBL" id="BAABJM010000007">
    <property type="protein sequence ID" value="GAA5066488.1"/>
    <property type="molecule type" value="Genomic_DNA"/>
</dbReference>
<dbReference type="Pfam" id="PF13783">
    <property type="entry name" value="DUF4177"/>
    <property type="match status" value="1"/>
</dbReference>
<accession>A0ABP9KYN5</accession>